<reference evidence="2" key="1">
    <citation type="journal article" date="2020" name="Stud. Mycol.">
        <title>101 Dothideomycetes genomes: a test case for predicting lifestyles and emergence of pathogens.</title>
        <authorList>
            <person name="Haridas S."/>
            <person name="Albert R."/>
            <person name="Binder M."/>
            <person name="Bloem J."/>
            <person name="Labutti K."/>
            <person name="Salamov A."/>
            <person name="Andreopoulos B."/>
            <person name="Baker S."/>
            <person name="Barry K."/>
            <person name="Bills G."/>
            <person name="Bluhm B."/>
            <person name="Cannon C."/>
            <person name="Castanera R."/>
            <person name="Culley D."/>
            <person name="Daum C."/>
            <person name="Ezra D."/>
            <person name="Gonzalez J."/>
            <person name="Henrissat B."/>
            <person name="Kuo A."/>
            <person name="Liang C."/>
            <person name="Lipzen A."/>
            <person name="Lutzoni F."/>
            <person name="Magnuson J."/>
            <person name="Mondo S."/>
            <person name="Nolan M."/>
            <person name="Ohm R."/>
            <person name="Pangilinan J."/>
            <person name="Park H.-J."/>
            <person name="Ramirez L."/>
            <person name="Alfaro M."/>
            <person name="Sun H."/>
            <person name="Tritt A."/>
            <person name="Yoshinaga Y."/>
            <person name="Zwiers L.-H."/>
            <person name="Turgeon B."/>
            <person name="Goodwin S."/>
            <person name="Spatafora J."/>
            <person name="Crous P."/>
            <person name="Grigoriev I."/>
        </authorList>
    </citation>
    <scope>NUCLEOTIDE SEQUENCE</scope>
    <source>
        <strain evidence="2">CBS 122681</strain>
    </source>
</reference>
<keyword evidence="3" id="KW-1185">Reference proteome</keyword>
<dbReference type="Pfam" id="PF07985">
    <property type="entry name" value="SRR1"/>
    <property type="match status" value="1"/>
</dbReference>
<dbReference type="Proteomes" id="UP000799324">
    <property type="component" value="Unassembled WGS sequence"/>
</dbReference>
<evidence type="ECO:0000259" key="1">
    <source>
        <dbReference type="Pfam" id="PF07985"/>
    </source>
</evidence>
<dbReference type="OrthoDB" id="3800749at2759"/>
<feature type="domain" description="SRR1-like" evidence="1">
    <location>
        <begin position="226"/>
        <end position="303"/>
    </location>
</feature>
<dbReference type="PANTHER" id="PTHR42080:SF1">
    <property type="entry name" value="SRR1-LIKE DOMAIN-CONTAINING PROTEIN"/>
    <property type="match status" value="1"/>
</dbReference>
<name>A0A6A6TRC6_9PLEO</name>
<protein>
    <recommendedName>
        <fullName evidence="1">SRR1-like domain-containing protein</fullName>
    </recommendedName>
</protein>
<accession>A0A6A6TRC6</accession>
<dbReference type="PANTHER" id="PTHR42080">
    <property type="entry name" value="SRR1 DOMAIN-CONTAINING PROTEIN"/>
    <property type="match status" value="1"/>
</dbReference>
<dbReference type="EMBL" id="MU004293">
    <property type="protein sequence ID" value="KAF2661468.1"/>
    <property type="molecule type" value="Genomic_DNA"/>
</dbReference>
<organism evidence="2 3">
    <name type="scientific">Lophiostoma macrostomum CBS 122681</name>
    <dbReference type="NCBI Taxonomy" id="1314788"/>
    <lineage>
        <taxon>Eukaryota</taxon>
        <taxon>Fungi</taxon>
        <taxon>Dikarya</taxon>
        <taxon>Ascomycota</taxon>
        <taxon>Pezizomycotina</taxon>
        <taxon>Dothideomycetes</taxon>
        <taxon>Pleosporomycetidae</taxon>
        <taxon>Pleosporales</taxon>
        <taxon>Lophiostomataceae</taxon>
        <taxon>Lophiostoma</taxon>
    </lineage>
</organism>
<gene>
    <name evidence="2" type="ORF">K491DRAFT_746643</name>
</gene>
<dbReference type="InterPro" id="IPR012942">
    <property type="entry name" value="SRR1-like"/>
</dbReference>
<dbReference type="AlphaFoldDB" id="A0A6A6TRC6"/>
<evidence type="ECO:0000313" key="3">
    <source>
        <dbReference type="Proteomes" id="UP000799324"/>
    </source>
</evidence>
<sequence length="387" mass="44667">MDSTNPNRVPHIPIESTLTVEDLDELYNVDLDQGTKRIFTKKFTESLKRSFEWIQDERNQVDQVKFEDYNGNEHGAPKSSKGMNFQLWFEIIQQKNDESLQVKLSILSYQALKDRSGFGLGGLGHIKDIVWKEFQSRKIPFFFYITNDVHTDTARPLNETELQRAIDDRNNSPIRKNFLDSLNSIERPPLIKKIIGFGISSLSAVGENKFGDFNLHEHLGAFDAAVALRKIYNQTEKMQVYFQDPFYSKNDKEWLEDYAEKHYGEDVSLTVIINAFDGLLEIDEATFVYAPGIPMFPIRQIVADLTAPFNGPAAIMWMDDIENPMPAVWTDEEELKRYKNPGAERSFVNPLNRHVAHMLKPSNMRKIFHIEEWADASVWVKQPKGSL</sequence>
<evidence type="ECO:0000313" key="2">
    <source>
        <dbReference type="EMBL" id="KAF2661468.1"/>
    </source>
</evidence>
<proteinExistence type="predicted"/>